<dbReference type="PROSITE" id="PS51722">
    <property type="entry name" value="G_TR_2"/>
    <property type="match status" value="1"/>
</dbReference>
<keyword evidence="2" id="KW-0342">GTP-binding</keyword>
<keyword evidence="4" id="KW-0648">Protein biosynthesis</keyword>
<keyword evidence="1" id="KW-0547">Nucleotide-binding</keyword>
<dbReference type="PRINTS" id="PR00315">
    <property type="entry name" value="ELONGATNFCT"/>
</dbReference>
<comment type="caution">
    <text evidence="4">The sequence shown here is derived from an EMBL/GenBank/DDBJ whole genome shotgun (WGS) entry which is preliminary data.</text>
</comment>
<dbReference type="InterPro" id="IPR050100">
    <property type="entry name" value="TRAFAC_GTPase_members"/>
</dbReference>
<name>T1AWR1_9ZZZZ</name>
<dbReference type="GO" id="GO:0005525">
    <property type="term" value="F:GTP binding"/>
    <property type="evidence" value="ECO:0007669"/>
    <property type="project" value="UniProtKB-KW"/>
</dbReference>
<dbReference type="EMBL" id="AUZY01008686">
    <property type="protein sequence ID" value="EQD45119.1"/>
    <property type="molecule type" value="Genomic_DNA"/>
</dbReference>
<reference evidence="4" key="1">
    <citation type="submission" date="2013-08" db="EMBL/GenBank/DDBJ databases">
        <authorList>
            <person name="Mendez C."/>
            <person name="Richter M."/>
            <person name="Ferrer M."/>
            <person name="Sanchez J."/>
        </authorList>
    </citation>
    <scope>NUCLEOTIDE SEQUENCE</scope>
</reference>
<dbReference type="AlphaFoldDB" id="T1AWR1"/>
<reference evidence="4" key="2">
    <citation type="journal article" date="2014" name="ISME J.">
        <title>Microbial stratification in low pH oxic and suboxic macroscopic growths along an acid mine drainage.</title>
        <authorList>
            <person name="Mendez-Garcia C."/>
            <person name="Mesa V."/>
            <person name="Sprenger R.R."/>
            <person name="Richter M."/>
            <person name="Diez M.S."/>
            <person name="Solano J."/>
            <person name="Bargiela R."/>
            <person name="Golyshina O.V."/>
            <person name="Manteca A."/>
            <person name="Ramos J.L."/>
            <person name="Gallego J.R."/>
            <person name="Llorente I."/>
            <person name="Martins Dos Santos V.A."/>
            <person name="Jensen O.N."/>
            <person name="Pelaez A.I."/>
            <person name="Sanchez J."/>
            <person name="Ferrer M."/>
        </authorList>
    </citation>
    <scope>NUCLEOTIDE SEQUENCE</scope>
</reference>
<dbReference type="GO" id="GO:0003746">
    <property type="term" value="F:translation elongation factor activity"/>
    <property type="evidence" value="ECO:0007669"/>
    <property type="project" value="UniProtKB-KW"/>
</dbReference>
<organism evidence="4">
    <name type="scientific">mine drainage metagenome</name>
    <dbReference type="NCBI Taxonomy" id="410659"/>
    <lineage>
        <taxon>unclassified sequences</taxon>
        <taxon>metagenomes</taxon>
        <taxon>ecological metagenomes</taxon>
    </lineage>
</organism>
<keyword evidence="4" id="KW-0251">Elongation factor</keyword>
<proteinExistence type="predicted"/>
<dbReference type="GO" id="GO:0003924">
    <property type="term" value="F:GTPase activity"/>
    <property type="evidence" value="ECO:0007669"/>
    <property type="project" value="InterPro"/>
</dbReference>
<dbReference type="SUPFAM" id="SSF52540">
    <property type="entry name" value="P-loop containing nucleoside triphosphate hydrolases"/>
    <property type="match status" value="1"/>
</dbReference>
<feature type="non-terminal residue" evidence="4">
    <location>
        <position position="152"/>
    </location>
</feature>
<evidence type="ECO:0000259" key="3">
    <source>
        <dbReference type="PROSITE" id="PS51722"/>
    </source>
</evidence>
<dbReference type="PANTHER" id="PTHR23115">
    <property type="entry name" value="TRANSLATION FACTOR"/>
    <property type="match status" value="1"/>
</dbReference>
<protein>
    <submittedName>
        <fullName evidence="4">Translation elongation factor EF-1, subunit alpha</fullName>
    </submittedName>
</protein>
<feature type="domain" description="Tr-type G" evidence="3">
    <location>
        <begin position="10"/>
        <end position="152"/>
    </location>
</feature>
<dbReference type="Gene3D" id="3.40.50.300">
    <property type="entry name" value="P-loop containing nucleotide triphosphate hydrolases"/>
    <property type="match status" value="1"/>
</dbReference>
<sequence>MQFTLLGAFMIVRRVTLLGHKDHGKSTLIGNLLISTKSVSEARVEDAKRTSIRLGRKFEPGFLLDSFEEEREGAMTIDTTRAQIKYRGSAFEFIDVPGHEELIKNMISGASYADSALLIVSAKKGEGITGQTRRHIFLAKMLGIERVVVAVN</sequence>
<dbReference type="Pfam" id="PF00009">
    <property type="entry name" value="GTP_EFTU"/>
    <property type="match status" value="1"/>
</dbReference>
<evidence type="ECO:0000256" key="2">
    <source>
        <dbReference type="ARBA" id="ARBA00023134"/>
    </source>
</evidence>
<gene>
    <name evidence="4" type="ORF">B1B_13206</name>
</gene>
<dbReference type="InterPro" id="IPR000795">
    <property type="entry name" value="T_Tr_GTP-bd_dom"/>
</dbReference>
<accession>T1AWR1</accession>
<dbReference type="InterPro" id="IPR027417">
    <property type="entry name" value="P-loop_NTPase"/>
</dbReference>
<evidence type="ECO:0000256" key="1">
    <source>
        <dbReference type="ARBA" id="ARBA00022741"/>
    </source>
</evidence>
<evidence type="ECO:0000313" key="4">
    <source>
        <dbReference type="EMBL" id="EQD45119.1"/>
    </source>
</evidence>